<dbReference type="RefSeq" id="WP_085867713.1">
    <property type="nucleotide sequence ID" value="NZ_FWFQ01000006.1"/>
</dbReference>
<feature type="transmembrane region" description="Helical" evidence="1">
    <location>
        <begin position="252"/>
        <end position="270"/>
    </location>
</feature>
<feature type="transmembrane region" description="Helical" evidence="1">
    <location>
        <begin position="123"/>
        <end position="145"/>
    </location>
</feature>
<dbReference type="OrthoDB" id="1550598at2"/>
<dbReference type="EMBL" id="FWFQ01000006">
    <property type="protein sequence ID" value="SLN26443.1"/>
    <property type="molecule type" value="Genomic_DNA"/>
</dbReference>
<sequence>MATDLHAAFDARVSRPLRARLPRGLAEPLVFVLKFLWAALFGILFLIALVVTQAIWQPDWWLTRYDALLLYALTVQGLMLWLRLESWEEAKVIFLFHLTGTVMEIFKVNAGSWSYPQPAVMQIFGVPLFSGFMYASVGSTIARLFRLFRVQLAPYPPFRATVLLAAAIYVNFFAHHFIWDARYLLFAATVLLFARTRMWFYTSSRAHWVPLPVAILTCSFALWVAENIGTWSETWVYTGQRPWQMVSLHKMGSWYLLLYVSFVTVTLVYRDLLKPRKLRRDGETGFLEPAE</sequence>
<dbReference type="InterPro" id="IPR008535">
    <property type="entry name" value="DUF817"/>
</dbReference>
<evidence type="ECO:0000313" key="3">
    <source>
        <dbReference type="Proteomes" id="UP000193409"/>
    </source>
</evidence>
<evidence type="ECO:0000256" key="1">
    <source>
        <dbReference type="SAM" id="Phobius"/>
    </source>
</evidence>
<evidence type="ECO:0008006" key="4">
    <source>
        <dbReference type="Google" id="ProtNLM"/>
    </source>
</evidence>
<name>A0A1Y5RVE8_9RHOB</name>
<keyword evidence="1" id="KW-1133">Transmembrane helix</keyword>
<evidence type="ECO:0000313" key="2">
    <source>
        <dbReference type="EMBL" id="SLN26443.1"/>
    </source>
</evidence>
<reference evidence="2 3" key="1">
    <citation type="submission" date="2017-03" db="EMBL/GenBank/DDBJ databases">
        <authorList>
            <person name="Afonso C.L."/>
            <person name="Miller P.J."/>
            <person name="Scott M.A."/>
            <person name="Spackman E."/>
            <person name="Goraichik I."/>
            <person name="Dimitrov K.M."/>
            <person name="Suarez D.L."/>
            <person name="Swayne D.E."/>
        </authorList>
    </citation>
    <scope>NUCLEOTIDE SEQUENCE [LARGE SCALE GENOMIC DNA]</scope>
    <source>
        <strain evidence="2 3">CECT 7680</strain>
    </source>
</reference>
<dbReference type="AlphaFoldDB" id="A0A1Y5RVE8"/>
<keyword evidence="1" id="KW-0812">Transmembrane</keyword>
<feature type="transmembrane region" description="Helical" evidence="1">
    <location>
        <begin position="68"/>
        <end position="84"/>
    </location>
</feature>
<feature type="transmembrane region" description="Helical" evidence="1">
    <location>
        <begin position="157"/>
        <end position="177"/>
    </location>
</feature>
<dbReference type="PIRSF" id="PIRSF009141">
    <property type="entry name" value="UCP009141"/>
    <property type="match status" value="1"/>
</dbReference>
<dbReference type="Pfam" id="PF05675">
    <property type="entry name" value="DUF817"/>
    <property type="match status" value="1"/>
</dbReference>
<dbReference type="Proteomes" id="UP000193409">
    <property type="component" value="Unassembled WGS sequence"/>
</dbReference>
<proteinExistence type="predicted"/>
<organism evidence="2 3">
    <name type="scientific">Pseudoruegeria aquimaris</name>
    <dbReference type="NCBI Taxonomy" id="393663"/>
    <lineage>
        <taxon>Bacteria</taxon>
        <taxon>Pseudomonadati</taxon>
        <taxon>Pseudomonadota</taxon>
        <taxon>Alphaproteobacteria</taxon>
        <taxon>Rhodobacterales</taxon>
        <taxon>Roseobacteraceae</taxon>
        <taxon>Pseudoruegeria</taxon>
    </lineage>
</organism>
<keyword evidence="1" id="KW-0472">Membrane</keyword>
<accession>A0A1Y5RVE8</accession>
<gene>
    <name evidence="2" type="ORF">PSA7680_01155</name>
</gene>
<feature type="transmembrane region" description="Helical" evidence="1">
    <location>
        <begin position="35"/>
        <end position="56"/>
    </location>
</feature>
<protein>
    <recommendedName>
        <fullName evidence="4">Integral membrane protein</fullName>
    </recommendedName>
</protein>
<feature type="transmembrane region" description="Helical" evidence="1">
    <location>
        <begin position="208"/>
        <end position="225"/>
    </location>
</feature>
<keyword evidence="3" id="KW-1185">Reference proteome</keyword>
<feature type="transmembrane region" description="Helical" evidence="1">
    <location>
        <begin position="183"/>
        <end position="201"/>
    </location>
</feature>